<comment type="caution">
    <text evidence="2">The sequence shown here is derived from an EMBL/GenBank/DDBJ whole genome shotgun (WGS) entry which is preliminary data.</text>
</comment>
<name>A0A8H7UBJ3_9FUNG</name>
<evidence type="ECO:0000313" key="2">
    <source>
        <dbReference type="EMBL" id="KAG2176855.1"/>
    </source>
</evidence>
<protein>
    <submittedName>
        <fullName evidence="2">Uncharacterized protein</fullName>
    </submittedName>
</protein>
<dbReference type="Proteomes" id="UP000612746">
    <property type="component" value="Unassembled WGS sequence"/>
</dbReference>
<evidence type="ECO:0000313" key="3">
    <source>
        <dbReference type="Proteomes" id="UP000612746"/>
    </source>
</evidence>
<gene>
    <name evidence="2" type="ORF">INT44_007519</name>
</gene>
<evidence type="ECO:0000256" key="1">
    <source>
        <dbReference type="SAM" id="MobiDB-lite"/>
    </source>
</evidence>
<accession>A0A8H7UBJ3</accession>
<proteinExistence type="predicted"/>
<reference evidence="2" key="1">
    <citation type="submission" date="2020-12" db="EMBL/GenBank/DDBJ databases">
        <title>Metabolic potential, ecology and presence of endohyphal bacteria is reflected in genomic diversity of Mucoromycotina.</title>
        <authorList>
            <person name="Muszewska A."/>
            <person name="Okrasinska A."/>
            <person name="Steczkiewicz K."/>
            <person name="Drgas O."/>
            <person name="Orlowska M."/>
            <person name="Perlinska-Lenart U."/>
            <person name="Aleksandrzak-Piekarczyk T."/>
            <person name="Szatraj K."/>
            <person name="Zielenkiewicz U."/>
            <person name="Pilsyk S."/>
            <person name="Malc E."/>
            <person name="Mieczkowski P."/>
            <person name="Kruszewska J.S."/>
            <person name="Biernat P."/>
            <person name="Pawlowska J."/>
        </authorList>
    </citation>
    <scope>NUCLEOTIDE SEQUENCE</scope>
    <source>
        <strain evidence="2">WA0000051536</strain>
    </source>
</reference>
<dbReference type="AlphaFoldDB" id="A0A8H7UBJ3"/>
<organism evidence="2 3">
    <name type="scientific">Umbelopsis vinacea</name>
    <dbReference type="NCBI Taxonomy" id="44442"/>
    <lineage>
        <taxon>Eukaryota</taxon>
        <taxon>Fungi</taxon>
        <taxon>Fungi incertae sedis</taxon>
        <taxon>Mucoromycota</taxon>
        <taxon>Mucoromycotina</taxon>
        <taxon>Umbelopsidomycetes</taxon>
        <taxon>Umbelopsidales</taxon>
        <taxon>Umbelopsidaceae</taxon>
        <taxon>Umbelopsis</taxon>
    </lineage>
</organism>
<sequence length="115" mass="12939">MRLLPLVPWPGFKSRLGTPHDQDKAIIGDHRPMPMRSMDKHRRHNIDRLGQNDRVYSENPYEHSLLVGRPYVLGGLGPVCSPIGGLSFGTGSASLSLARSHGRDSIYYQREMNPF</sequence>
<feature type="compositionally biased region" description="Basic and acidic residues" evidence="1">
    <location>
        <begin position="18"/>
        <end position="32"/>
    </location>
</feature>
<dbReference type="EMBL" id="JAEPRA010000013">
    <property type="protein sequence ID" value="KAG2176855.1"/>
    <property type="molecule type" value="Genomic_DNA"/>
</dbReference>
<feature type="region of interest" description="Disordered" evidence="1">
    <location>
        <begin position="18"/>
        <end position="38"/>
    </location>
</feature>
<keyword evidence="3" id="KW-1185">Reference proteome</keyword>